<feature type="domain" description="CHCH" evidence="10">
    <location>
        <begin position="59"/>
        <end position="95"/>
    </location>
</feature>
<dbReference type="PANTHER" id="PTHR21622">
    <property type="entry name" value="COILED-COIL-HELIX-COILED-COIL-HELIX DOMAIN CONTAINING 4"/>
    <property type="match status" value="1"/>
</dbReference>
<keyword evidence="12" id="KW-1185">Reference proteome</keyword>
<name>A0A9P0HN66_NEZVI</name>
<dbReference type="PANTHER" id="PTHR21622:SF0">
    <property type="entry name" value="COILED-COIL-HELIX-COILED-COIL-HELIX DOMAIN CONTAINING 4"/>
    <property type="match status" value="1"/>
</dbReference>
<dbReference type="PROSITE" id="PS51808">
    <property type="entry name" value="CHCH"/>
    <property type="match status" value="1"/>
</dbReference>
<dbReference type="AlphaFoldDB" id="A0A9P0HN66"/>
<keyword evidence="6" id="KW-0496">Mitochondrion</keyword>
<keyword evidence="7" id="KW-1015">Disulfide bond</keyword>
<evidence type="ECO:0000256" key="6">
    <source>
        <dbReference type="ARBA" id="ARBA00023128"/>
    </source>
</evidence>
<gene>
    <name evidence="11" type="ORF">NEZAVI_LOCUS13041</name>
</gene>
<comment type="subcellular location">
    <subcellularLocation>
        <location evidence="1">Mitochondrion</location>
    </subcellularLocation>
</comment>
<reference evidence="11" key="1">
    <citation type="submission" date="2022-01" db="EMBL/GenBank/DDBJ databases">
        <authorList>
            <person name="King R."/>
        </authorList>
    </citation>
    <scope>NUCLEOTIDE SEQUENCE</scope>
</reference>
<dbReference type="Gene3D" id="1.10.287.2900">
    <property type="match status" value="1"/>
</dbReference>
<dbReference type="GO" id="GO:0015035">
    <property type="term" value="F:protein-disulfide reductase activity"/>
    <property type="evidence" value="ECO:0007669"/>
    <property type="project" value="InterPro"/>
</dbReference>
<dbReference type="Pfam" id="PF06747">
    <property type="entry name" value="CHCH"/>
    <property type="match status" value="1"/>
</dbReference>
<feature type="compositionally biased region" description="Basic and acidic residues" evidence="9">
    <location>
        <begin position="110"/>
        <end position="128"/>
    </location>
</feature>
<evidence type="ECO:0000256" key="3">
    <source>
        <dbReference type="ARBA" id="ARBA00022927"/>
    </source>
</evidence>
<evidence type="ECO:0000313" key="11">
    <source>
        <dbReference type="EMBL" id="CAH1404672.1"/>
    </source>
</evidence>
<evidence type="ECO:0000256" key="1">
    <source>
        <dbReference type="ARBA" id="ARBA00004173"/>
    </source>
</evidence>
<sequence>MSKCQEIGKDKIILLTREELSEPSKVELPEDDPQPGLILEDGAINWNCPCLGGMATGPCGVPFREAFSCFHYSTADPKGSDCVEAFTNMQACMQKFPALYGSNDDDDESKDILNSDPKKNESPPENKS</sequence>
<dbReference type="Proteomes" id="UP001152798">
    <property type="component" value="Chromosome 6"/>
</dbReference>
<dbReference type="GO" id="GO:0045041">
    <property type="term" value="P:protein import into mitochondrial intermembrane space"/>
    <property type="evidence" value="ECO:0007669"/>
    <property type="project" value="InterPro"/>
</dbReference>
<evidence type="ECO:0000256" key="8">
    <source>
        <dbReference type="ARBA" id="ARBA00023284"/>
    </source>
</evidence>
<dbReference type="GO" id="GO:0005758">
    <property type="term" value="C:mitochondrial intermembrane space"/>
    <property type="evidence" value="ECO:0007669"/>
    <property type="project" value="TreeGrafter"/>
</dbReference>
<organism evidence="11 12">
    <name type="scientific">Nezara viridula</name>
    <name type="common">Southern green stink bug</name>
    <name type="synonym">Cimex viridulus</name>
    <dbReference type="NCBI Taxonomy" id="85310"/>
    <lineage>
        <taxon>Eukaryota</taxon>
        <taxon>Metazoa</taxon>
        <taxon>Ecdysozoa</taxon>
        <taxon>Arthropoda</taxon>
        <taxon>Hexapoda</taxon>
        <taxon>Insecta</taxon>
        <taxon>Pterygota</taxon>
        <taxon>Neoptera</taxon>
        <taxon>Paraneoptera</taxon>
        <taxon>Hemiptera</taxon>
        <taxon>Heteroptera</taxon>
        <taxon>Panheteroptera</taxon>
        <taxon>Pentatomomorpha</taxon>
        <taxon>Pentatomoidea</taxon>
        <taxon>Pentatomidae</taxon>
        <taxon>Pentatominae</taxon>
        <taxon>Nezara</taxon>
    </lineage>
</organism>
<dbReference type="EMBL" id="OV725082">
    <property type="protein sequence ID" value="CAH1404672.1"/>
    <property type="molecule type" value="Genomic_DNA"/>
</dbReference>
<dbReference type="InterPro" id="IPR039289">
    <property type="entry name" value="CHCHD4"/>
</dbReference>
<evidence type="ECO:0000256" key="4">
    <source>
        <dbReference type="ARBA" id="ARBA00023002"/>
    </source>
</evidence>
<keyword evidence="2" id="KW-0813">Transport</keyword>
<dbReference type="OrthoDB" id="7481291at2759"/>
<evidence type="ECO:0000256" key="9">
    <source>
        <dbReference type="SAM" id="MobiDB-lite"/>
    </source>
</evidence>
<dbReference type="InterPro" id="IPR010625">
    <property type="entry name" value="CHCH"/>
</dbReference>
<accession>A0A9P0HN66</accession>
<evidence type="ECO:0000259" key="10">
    <source>
        <dbReference type="Pfam" id="PF06747"/>
    </source>
</evidence>
<keyword evidence="4" id="KW-0560">Oxidoreductase</keyword>
<keyword evidence="3" id="KW-0653">Protein transport</keyword>
<evidence type="ECO:0000256" key="5">
    <source>
        <dbReference type="ARBA" id="ARBA00023010"/>
    </source>
</evidence>
<evidence type="ECO:0000256" key="7">
    <source>
        <dbReference type="ARBA" id="ARBA00023157"/>
    </source>
</evidence>
<evidence type="ECO:0000256" key="2">
    <source>
        <dbReference type="ARBA" id="ARBA00022448"/>
    </source>
</evidence>
<evidence type="ECO:0000313" key="12">
    <source>
        <dbReference type="Proteomes" id="UP001152798"/>
    </source>
</evidence>
<feature type="region of interest" description="Disordered" evidence="9">
    <location>
        <begin position="98"/>
        <end position="128"/>
    </location>
</feature>
<proteinExistence type="predicted"/>
<keyword evidence="5" id="KW-0811">Translocation</keyword>
<keyword evidence="8" id="KW-0676">Redox-active center</keyword>
<protein>
    <recommendedName>
        <fullName evidence="10">CHCH domain-containing protein</fullName>
    </recommendedName>
</protein>